<dbReference type="Pfam" id="PF00083">
    <property type="entry name" value="Sugar_tr"/>
    <property type="match status" value="1"/>
</dbReference>
<dbReference type="PROSITE" id="PS00217">
    <property type="entry name" value="SUGAR_TRANSPORT_2"/>
    <property type="match status" value="1"/>
</dbReference>
<dbReference type="InterPro" id="IPR051084">
    <property type="entry name" value="H+-coupled_symporters"/>
</dbReference>
<name>A0A6I3IQ89_9MICO</name>
<feature type="transmembrane region" description="Helical" evidence="11">
    <location>
        <begin position="184"/>
        <end position="207"/>
    </location>
</feature>
<dbReference type="InterPro" id="IPR020846">
    <property type="entry name" value="MFS_dom"/>
</dbReference>
<evidence type="ECO:0000256" key="3">
    <source>
        <dbReference type="ARBA" id="ARBA00022448"/>
    </source>
</evidence>
<dbReference type="InterPro" id="IPR011701">
    <property type="entry name" value="MFS"/>
</dbReference>
<evidence type="ECO:0000256" key="6">
    <source>
        <dbReference type="ARBA" id="ARBA00022847"/>
    </source>
</evidence>
<dbReference type="Pfam" id="PF07690">
    <property type="entry name" value="MFS_1"/>
    <property type="match status" value="1"/>
</dbReference>
<keyword evidence="3" id="KW-0813">Transport</keyword>
<proteinExistence type="inferred from homology"/>
<evidence type="ECO:0000256" key="10">
    <source>
        <dbReference type="ARBA" id="ARBA00039918"/>
    </source>
</evidence>
<keyword evidence="14" id="KW-1185">Reference proteome</keyword>
<dbReference type="InterPro" id="IPR036259">
    <property type="entry name" value="MFS_trans_sf"/>
</dbReference>
<evidence type="ECO:0000256" key="5">
    <source>
        <dbReference type="ARBA" id="ARBA00022692"/>
    </source>
</evidence>
<dbReference type="GO" id="GO:0005886">
    <property type="term" value="C:plasma membrane"/>
    <property type="evidence" value="ECO:0007669"/>
    <property type="project" value="UniProtKB-SubCell"/>
</dbReference>
<evidence type="ECO:0000259" key="12">
    <source>
        <dbReference type="PROSITE" id="PS50850"/>
    </source>
</evidence>
<organism evidence="13 14">
    <name type="scientific">Arsenicicoccus cauae</name>
    <dbReference type="NCBI Taxonomy" id="2663847"/>
    <lineage>
        <taxon>Bacteria</taxon>
        <taxon>Bacillati</taxon>
        <taxon>Actinomycetota</taxon>
        <taxon>Actinomycetes</taxon>
        <taxon>Micrococcales</taxon>
        <taxon>Intrasporangiaceae</taxon>
        <taxon>Arsenicicoccus</taxon>
    </lineage>
</organism>
<evidence type="ECO:0000256" key="1">
    <source>
        <dbReference type="ARBA" id="ARBA00004651"/>
    </source>
</evidence>
<evidence type="ECO:0000256" key="8">
    <source>
        <dbReference type="ARBA" id="ARBA00023136"/>
    </source>
</evidence>
<evidence type="ECO:0000256" key="9">
    <source>
        <dbReference type="ARBA" id="ARBA00037295"/>
    </source>
</evidence>
<feature type="transmembrane region" description="Helical" evidence="11">
    <location>
        <begin position="365"/>
        <end position="388"/>
    </location>
</feature>
<keyword evidence="4" id="KW-1003">Cell membrane</keyword>
<feature type="transmembrane region" description="Helical" evidence="11">
    <location>
        <begin position="273"/>
        <end position="290"/>
    </location>
</feature>
<keyword evidence="6" id="KW-0769">Symport</keyword>
<dbReference type="FunFam" id="1.20.1250.20:FF:000001">
    <property type="entry name" value="Dicarboxylate MFS transporter"/>
    <property type="match status" value="1"/>
</dbReference>
<evidence type="ECO:0000313" key="14">
    <source>
        <dbReference type="Proteomes" id="UP000431092"/>
    </source>
</evidence>
<feature type="transmembrane region" description="Helical" evidence="11">
    <location>
        <begin position="430"/>
        <end position="450"/>
    </location>
</feature>
<accession>A0A6I3IQ89</accession>
<feature type="transmembrane region" description="Helical" evidence="11">
    <location>
        <begin position="338"/>
        <end position="359"/>
    </location>
</feature>
<feature type="domain" description="Major facilitator superfamily (MFS) profile" evidence="12">
    <location>
        <begin position="47"/>
        <end position="454"/>
    </location>
</feature>
<keyword evidence="7 11" id="KW-1133">Transmembrane helix</keyword>
<dbReference type="SUPFAM" id="SSF103473">
    <property type="entry name" value="MFS general substrate transporter"/>
    <property type="match status" value="1"/>
</dbReference>
<sequence length="460" mass="49556">MRWGSIRHTAYLSIPSHPAVIHTTKDTTVSTPATTAHARPAPSRTKTLLGTGVGNALEWYDWNVYATFATYIAAQLFSKADPASAFLSTLAIFAVGFVARPFGGYVFGWLADRIGRKHSLMVAVMLASGGSLLIAVAPTYDAVGVWASVILLVARLLQGLAHGGELPSAQTYLAEEAPRERRGFWASSIYVSGTVGLLIGMFLGLILETTLSDAQMDAWGWRVPFALGAVLGLFALWMRTRLEESAIFEEEVGGEGAPRENVLAGVWRHKRQALQVIGMTMGLTITYYVWSVSTPAYAIKVLKFDKTDAFWASIIGNTVFILALPVWGLVSDRIGRKIPILVALLGSAVLYIPMTSVIGHSMVTLALAISVMLILLAGYLAIAPAVYAEMFPTDVRATGVGVPYAICIAMFGGTAPYVQNWLAAAVEWRWAFATYAIVALLISAATVLTLPETRAKDLSH</sequence>
<feature type="transmembrane region" description="Helical" evidence="11">
    <location>
        <begin position="85"/>
        <end position="107"/>
    </location>
</feature>
<feature type="transmembrane region" description="Helical" evidence="11">
    <location>
        <begin position="143"/>
        <end position="163"/>
    </location>
</feature>
<dbReference type="InterPro" id="IPR005828">
    <property type="entry name" value="MFS_sugar_transport-like"/>
</dbReference>
<dbReference type="GO" id="GO:0015293">
    <property type="term" value="F:symporter activity"/>
    <property type="evidence" value="ECO:0007669"/>
    <property type="project" value="UniProtKB-KW"/>
</dbReference>
<evidence type="ECO:0000256" key="11">
    <source>
        <dbReference type="SAM" id="Phobius"/>
    </source>
</evidence>
<dbReference type="Proteomes" id="UP000431092">
    <property type="component" value="Unassembled WGS sequence"/>
</dbReference>
<dbReference type="RefSeq" id="WP_154592211.1">
    <property type="nucleotide sequence ID" value="NZ_WLVL01000007.1"/>
</dbReference>
<dbReference type="PANTHER" id="PTHR43528:SF1">
    <property type="entry name" value="ALPHA-KETOGLUTARATE PERMEASE"/>
    <property type="match status" value="1"/>
</dbReference>
<evidence type="ECO:0000256" key="7">
    <source>
        <dbReference type="ARBA" id="ARBA00022989"/>
    </source>
</evidence>
<feature type="transmembrane region" description="Helical" evidence="11">
    <location>
        <begin position="119"/>
        <end position="137"/>
    </location>
</feature>
<evidence type="ECO:0000256" key="4">
    <source>
        <dbReference type="ARBA" id="ARBA00022475"/>
    </source>
</evidence>
<feature type="transmembrane region" description="Helical" evidence="11">
    <location>
        <begin position="219"/>
        <end position="238"/>
    </location>
</feature>
<comment type="similarity">
    <text evidence="2">Belongs to the major facilitator superfamily. Metabolite:H+ Symporter (MHS) family (TC 2.A.1.6) family.</text>
</comment>
<keyword evidence="8 11" id="KW-0472">Membrane</keyword>
<dbReference type="PROSITE" id="PS50850">
    <property type="entry name" value="MFS"/>
    <property type="match status" value="1"/>
</dbReference>
<dbReference type="Gene3D" id="1.20.1250.20">
    <property type="entry name" value="MFS general substrate transporter like domains"/>
    <property type="match status" value="2"/>
</dbReference>
<protein>
    <recommendedName>
        <fullName evidence="10">Putative proline/betaine transporter</fullName>
    </recommendedName>
</protein>
<comment type="function">
    <text evidence="9">May be a proton symporter involved in the uptake of osmolytes such as proline and glycine betaine.</text>
</comment>
<dbReference type="EMBL" id="WLVL01000007">
    <property type="protein sequence ID" value="MTB70859.1"/>
    <property type="molecule type" value="Genomic_DNA"/>
</dbReference>
<dbReference type="InterPro" id="IPR005829">
    <property type="entry name" value="Sugar_transporter_CS"/>
</dbReference>
<keyword evidence="5 11" id="KW-0812">Transmembrane</keyword>
<gene>
    <name evidence="13" type="ORF">GGG17_02490</name>
</gene>
<evidence type="ECO:0000256" key="2">
    <source>
        <dbReference type="ARBA" id="ARBA00008240"/>
    </source>
</evidence>
<feature type="transmembrane region" description="Helical" evidence="11">
    <location>
        <begin position="400"/>
        <end position="418"/>
    </location>
</feature>
<dbReference type="AlphaFoldDB" id="A0A6I3IQ89"/>
<comment type="caution">
    <text evidence="13">The sequence shown here is derived from an EMBL/GenBank/DDBJ whole genome shotgun (WGS) entry which is preliminary data.</text>
</comment>
<evidence type="ECO:0000313" key="13">
    <source>
        <dbReference type="EMBL" id="MTB70859.1"/>
    </source>
</evidence>
<comment type="subcellular location">
    <subcellularLocation>
        <location evidence="1">Cell membrane</location>
        <topology evidence="1">Multi-pass membrane protein</topology>
    </subcellularLocation>
</comment>
<reference evidence="13 14" key="1">
    <citation type="submission" date="2019-11" db="EMBL/GenBank/DDBJ databases">
        <title>Whole genome sequencing identifies a novel species of the genus Arsenicicoccus isolated from human blood.</title>
        <authorList>
            <person name="Jeong J.H."/>
            <person name="Kweon O.J."/>
            <person name="Kim H.R."/>
            <person name="Kim T.-H."/>
            <person name="Ha S.-M."/>
            <person name="Lee M.-K."/>
        </authorList>
    </citation>
    <scope>NUCLEOTIDE SEQUENCE [LARGE SCALE GENOMIC DNA]</scope>
    <source>
        <strain evidence="13 14">MKL-02</strain>
    </source>
</reference>
<dbReference type="PANTHER" id="PTHR43528">
    <property type="entry name" value="ALPHA-KETOGLUTARATE PERMEASE"/>
    <property type="match status" value="1"/>
</dbReference>
<feature type="transmembrane region" description="Helical" evidence="11">
    <location>
        <begin position="310"/>
        <end position="331"/>
    </location>
</feature>